<dbReference type="EMBL" id="AWWV01001038">
    <property type="protein sequence ID" value="OMP11675.1"/>
    <property type="molecule type" value="Genomic_DNA"/>
</dbReference>
<reference evidence="1 2" key="1">
    <citation type="submission" date="2013-09" db="EMBL/GenBank/DDBJ databases">
        <title>Corchorus capsularis genome sequencing.</title>
        <authorList>
            <person name="Alam M."/>
            <person name="Haque M.S."/>
            <person name="Islam M.S."/>
            <person name="Emdad E.M."/>
            <person name="Islam M.M."/>
            <person name="Ahmed B."/>
            <person name="Halim A."/>
            <person name="Hossen Q.M.M."/>
            <person name="Hossain M.Z."/>
            <person name="Ahmed R."/>
            <person name="Khan M.M."/>
            <person name="Islam R."/>
            <person name="Rashid M.M."/>
            <person name="Khan S.A."/>
            <person name="Rahman M.S."/>
            <person name="Alam M."/>
        </authorList>
    </citation>
    <scope>NUCLEOTIDE SEQUENCE [LARGE SCALE GENOMIC DNA]</scope>
    <source>
        <strain evidence="2">cv. CVL-1</strain>
        <tissue evidence="1">Whole seedling</tissue>
    </source>
</reference>
<sequence>VPRRRLRWLLATLTCIIFAV</sequence>
<comment type="caution">
    <text evidence="1">The sequence shown here is derived from an EMBL/GenBank/DDBJ whole genome shotgun (WGS) entry which is preliminary data.</text>
</comment>
<proteinExistence type="predicted"/>
<organism evidence="1 2">
    <name type="scientific">Corchorus capsularis</name>
    <name type="common">Jute</name>
    <dbReference type="NCBI Taxonomy" id="210143"/>
    <lineage>
        <taxon>Eukaryota</taxon>
        <taxon>Viridiplantae</taxon>
        <taxon>Streptophyta</taxon>
        <taxon>Embryophyta</taxon>
        <taxon>Tracheophyta</taxon>
        <taxon>Spermatophyta</taxon>
        <taxon>Magnoliopsida</taxon>
        <taxon>eudicotyledons</taxon>
        <taxon>Gunneridae</taxon>
        <taxon>Pentapetalae</taxon>
        <taxon>rosids</taxon>
        <taxon>malvids</taxon>
        <taxon>Malvales</taxon>
        <taxon>Malvaceae</taxon>
        <taxon>Grewioideae</taxon>
        <taxon>Apeibeae</taxon>
        <taxon>Corchorus</taxon>
    </lineage>
</organism>
<gene>
    <name evidence="1" type="ORF">CCACVL1_00352</name>
</gene>
<feature type="non-terminal residue" evidence="1">
    <location>
        <position position="1"/>
    </location>
</feature>
<keyword evidence="2" id="KW-1185">Reference proteome</keyword>
<protein>
    <submittedName>
        <fullName evidence="1">Uncharacterized protein</fullName>
    </submittedName>
</protein>
<dbReference type="AlphaFoldDB" id="A0A1R3KX59"/>
<evidence type="ECO:0000313" key="2">
    <source>
        <dbReference type="Proteomes" id="UP000188268"/>
    </source>
</evidence>
<name>A0A1R3KX59_COCAP</name>
<dbReference type="Proteomes" id="UP000188268">
    <property type="component" value="Unassembled WGS sequence"/>
</dbReference>
<dbReference type="Gramene" id="OMP11675">
    <property type="protein sequence ID" value="OMP11675"/>
    <property type="gene ID" value="CCACVL1_00352"/>
</dbReference>
<accession>A0A1R3KX59</accession>
<evidence type="ECO:0000313" key="1">
    <source>
        <dbReference type="EMBL" id="OMP11675.1"/>
    </source>
</evidence>